<feature type="compositionally biased region" description="Basic and acidic residues" evidence="1">
    <location>
        <begin position="465"/>
        <end position="485"/>
    </location>
</feature>
<evidence type="ECO:0000313" key="3">
    <source>
        <dbReference type="Proteomes" id="UP000613740"/>
    </source>
</evidence>
<dbReference type="AlphaFoldDB" id="A0A835VNZ8"/>
<keyword evidence="3" id="KW-1185">Reference proteome</keyword>
<feature type="region of interest" description="Disordered" evidence="1">
    <location>
        <begin position="409"/>
        <end position="495"/>
    </location>
</feature>
<dbReference type="EMBL" id="JAEHOD010000132">
    <property type="protein sequence ID" value="KAG2423867.1"/>
    <property type="molecule type" value="Genomic_DNA"/>
</dbReference>
<dbReference type="Proteomes" id="UP000613740">
    <property type="component" value="Unassembled WGS sequence"/>
</dbReference>
<sequence length="495" mass="53001">MTVAITVVTQSLPLFADGTGGGERGVLGDVTNLNRPLAARLSCGSTNDFLLPGPAATAITNIDNKANMHKGRASLATASKPSSRPAATSCPVVACSLLRPAADGTYGNVSWSAMDQGGAILYNQQQDITKTGSMTYQRLLSDGMGVARLKDSPVETEKVSQNSLQHNTGNGSKVKENKVLPSDRGLAEADIEDADLYAASWTTATGYAVSNMLSADSNFPGKLLARWSKQQDALNADGQPRSSVGGPKCCVPPILTPNDAAQHFRNLGADTYWPRSKRTEGTKAAYRAAAKLQDVKFSGMRPHLRKIQDVLDIDVNYEYNYHNAAVIPSLTSRMALELQACSEDEKDSVEAIWLHAIYGMLAHQGSSWSEIGAMMADLGEVAVKPDLSKLKNAKPTPKVKVEPLAKNVEAAAEQEQMDDEEDADEEPPPAGQRKQPVEAGKKAMSMADQLIAAVKGGKGGKGKKAGQEKRGEEQKGKKRKEEQMPKGKGKKKQRL</sequence>
<feature type="compositionally biased region" description="Acidic residues" evidence="1">
    <location>
        <begin position="415"/>
        <end position="427"/>
    </location>
</feature>
<protein>
    <submittedName>
        <fullName evidence="2">Uncharacterized protein</fullName>
    </submittedName>
</protein>
<accession>A0A835VNZ8</accession>
<reference evidence="2" key="1">
    <citation type="journal article" date="2020" name="bioRxiv">
        <title>Comparative genomics of Chlamydomonas.</title>
        <authorList>
            <person name="Craig R.J."/>
            <person name="Hasan A.R."/>
            <person name="Ness R.W."/>
            <person name="Keightley P.D."/>
        </authorList>
    </citation>
    <scope>NUCLEOTIDE SEQUENCE</scope>
    <source>
        <strain evidence="2">CCAP 11/173</strain>
    </source>
</reference>
<evidence type="ECO:0000256" key="1">
    <source>
        <dbReference type="SAM" id="MobiDB-lite"/>
    </source>
</evidence>
<name>A0A835VNZ8_9CHLO</name>
<gene>
    <name evidence="2" type="ORF">HYH02_015270</name>
</gene>
<evidence type="ECO:0000313" key="2">
    <source>
        <dbReference type="EMBL" id="KAG2423867.1"/>
    </source>
</evidence>
<proteinExistence type="predicted"/>
<organism evidence="2 3">
    <name type="scientific">Chlamydomonas schloesseri</name>
    <dbReference type="NCBI Taxonomy" id="2026947"/>
    <lineage>
        <taxon>Eukaryota</taxon>
        <taxon>Viridiplantae</taxon>
        <taxon>Chlorophyta</taxon>
        <taxon>core chlorophytes</taxon>
        <taxon>Chlorophyceae</taxon>
        <taxon>CS clade</taxon>
        <taxon>Chlamydomonadales</taxon>
        <taxon>Chlamydomonadaceae</taxon>
        <taxon>Chlamydomonas</taxon>
    </lineage>
</organism>
<comment type="caution">
    <text evidence="2">The sequence shown here is derived from an EMBL/GenBank/DDBJ whole genome shotgun (WGS) entry which is preliminary data.</text>
</comment>